<evidence type="ECO:0000313" key="5">
    <source>
        <dbReference type="Proteomes" id="UP000838686"/>
    </source>
</evidence>
<dbReference type="PROSITE" id="PS51272">
    <property type="entry name" value="SLH"/>
    <property type="match status" value="3"/>
</dbReference>
<dbReference type="RefSeq" id="WP_236343066.1">
    <property type="nucleotide sequence ID" value="NZ_CAKMMF010000014.1"/>
</dbReference>
<dbReference type="PANTHER" id="PTHR43308:SF5">
    <property type="entry name" value="S-LAYER PROTEIN _ PEPTIDOGLYCAN ENDO-BETA-N-ACETYLGLUCOSAMINIDASE"/>
    <property type="match status" value="1"/>
</dbReference>
<protein>
    <recommendedName>
        <fullName evidence="3">SLH domain-containing protein</fullName>
    </recommendedName>
</protein>
<dbReference type="SUPFAM" id="SSF51294">
    <property type="entry name" value="Hedgehog/intein (Hint) domain"/>
    <property type="match status" value="1"/>
</dbReference>
<evidence type="ECO:0000313" key="4">
    <source>
        <dbReference type="EMBL" id="CAH1207692.1"/>
    </source>
</evidence>
<dbReference type="Proteomes" id="UP000838686">
    <property type="component" value="Unassembled WGS sequence"/>
</dbReference>
<dbReference type="InterPro" id="IPR001119">
    <property type="entry name" value="SLH_dom"/>
</dbReference>
<comment type="caution">
    <text evidence="4">The sequence shown here is derived from an EMBL/GenBank/DDBJ whole genome shotgun (WGS) entry which is preliminary data.</text>
</comment>
<dbReference type="CDD" id="cd00081">
    <property type="entry name" value="Hint"/>
    <property type="match status" value="1"/>
</dbReference>
<dbReference type="NCBIfam" id="TIGR01445">
    <property type="entry name" value="intein_Nterm"/>
    <property type="match status" value="1"/>
</dbReference>
<feature type="domain" description="SLH" evidence="3">
    <location>
        <begin position="155"/>
        <end position="218"/>
    </location>
</feature>
<dbReference type="InterPro" id="IPR029501">
    <property type="entry name" value="EndoU_bac"/>
</dbReference>
<dbReference type="PROSITE" id="PS50817">
    <property type="entry name" value="INTEIN_N_TER"/>
    <property type="match status" value="1"/>
</dbReference>
<dbReference type="InterPro" id="IPR003587">
    <property type="entry name" value="Hint_dom_N"/>
</dbReference>
<gene>
    <name evidence="4" type="ORF">PAECIP111893_02757</name>
</gene>
<dbReference type="InterPro" id="IPR013783">
    <property type="entry name" value="Ig-like_fold"/>
</dbReference>
<dbReference type="Pfam" id="PF00395">
    <property type="entry name" value="SLH"/>
    <property type="match status" value="3"/>
</dbReference>
<accession>A0ABN8GHF8</accession>
<dbReference type="Gene3D" id="2.170.16.10">
    <property type="entry name" value="Hedgehog/Intein (Hint) domain"/>
    <property type="match status" value="1"/>
</dbReference>
<organism evidence="4 5">
    <name type="scientific">Paenibacillus plantiphilus</name>
    <dbReference type="NCBI Taxonomy" id="2905650"/>
    <lineage>
        <taxon>Bacteria</taxon>
        <taxon>Bacillati</taxon>
        <taxon>Bacillota</taxon>
        <taxon>Bacilli</taxon>
        <taxon>Bacillales</taxon>
        <taxon>Paenibacillaceae</taxon>
        <taxon>Paenibacillus</taxon>
    </lineage>
</organism>
<keyword evidence="5" id="KW-1185">Reference proteome</keyword>
<proteinExistence type="predicted"/>
<dbReference type="Pfam" id="PF07591">
    <property type="entry name" value="PT-HINT"/>
    <property type="match status" value="1"/>
</dbReference>
<evidence type="ECO:0000256" key="1">
    <source>
        <dbReference type="SAM" id="Coils"/>
    </source>
</evidence>
<dbReference type="Pfam" id="PF14436">
    <property type="entry name" value="EndoU_bacteria"/>
    <property type="match status" value="1"/>
</dbReference>
<feature type="coiled-coil region" evidence="1">
    <location>
        <begin position="1630"/>
        <end position="1658"/>
    </location>
</feature>
<dbReference type="InterPro" id="IPR036844">
    <property type="entry name" value="Hint_dom_sf"/>
</dbReference>
<dbReference type="InterPro" id="IPR051465">
    <property type="entry name" value="Cell_Envelope_Struct_Comp"/>
</dbReference>
<evidence type="ECO:0000259" key="3">
    <source>
        <dbReference type="PROSITE" id="PS51272"/>
    </source>
</evidence>
<keyword evidence="1" id="KW-0175">Coiled coil</keyword>
<feature type="signal peptide" evidence="2">
    <location>
        <begin position="1"/>
        <end position="28"/>
    </location>
</feature>
<feature type="domain" description="SLH" evidence="3">
    <location>
        <begin position="95"/>
        <end position="153"/>
    </location>
</feature>
<keyword evidence="2" id="KW-0732">Signal</keyword>
<dbReference type="PANTHER" id="PTHR43308">
    <property type="entry name" value="OUTER MEMBRANE PROTEIN ALPHA-RELATED"/>
    <property type="match status" value="1"/>
</dbReference>
<feature type="chain" id="PRO_5045432060" description="SLH domain-containing protein" evidence="2">
    <location>
        <begin position="29"/>
        <end position="2182"/>
    </location>
</feature>
<name>A0ABN8GHF8_9BACL</name>
<reference evidence="4" key="1">
    <citation type="submission" date="2022-01" db="EMBL/GenBank/DDBJ databases">
        <authorList>
            <person name="Criscuolo A."/>
        </authorList>
    </citation>
    <scope>NUCLEOTIDE SEQUENCE</scope>
    <source>
        <strain evidence="4">CIP111893</strain>
    </source>
</reference>
<dbReference type="InterPro" id="IPR006141">
    <property type="entry name" value="Intein_N"/>
</dbReference>
<dbReference type="EMBL" id="CAKMMF010000014">
    <property type="protein sequence ID" value="CAH1207692.1"/>
    <property type="molecule type" value="Genomic_DNA"/>
</dbReference>
<feature type="domain" description="SLH" evidence="3">
    <location>
        <begin position="31"/>
        <end position="94"/>
    </location>
</feature>
<dbReference type="SMART" id="SM00306">
    <property type="entry name" value="HintN"/>
    <property type="match status" value="1"/>
</dbReference>
<evidence type="ECO:0000256" key="2">
    <source>
        <dbReference type="SAM" id="SignalP"/>
    </source>
</evidence>
<sequence length="2182" mass="241108">MRFHQSLVSILILALLGTLLLPPYAARATGTQPEEFADIKGHWAEKEVLKSREQGVAKGYPDGMFRPGQSVSRAEFVTFVNRRLNLNPRVYLTSFEDIYPDDWYAKDVAIGRKAGYIAGYNGHFRPKDPISREEAAVVLGNLLKQRQPETGKESGTVFKDSDQFAVWSSASIEQASRYGLVDGLPDGTFQPKRPITRAESIVILERHAELFKLKSSEEIDGNVYLNPDVSQDAPLSEGKPLLAITSPSAGLHAFTPDKQITLGGFAQARTIKSITYTTDDGRSGSASGGEQWEIPGLMLDNEETVVTVTLTDEENRTISDTMTLIRDMAAPVLSLSPVHAGDTIETSDPDIEISGTASDNDEIKLIRYKVKYEDREELGEAFGTVQWAAVIPLAFGKNEIEITGVDRAGNSTSKKLQVVRNHQAAFQQALQADKEVVFAGGPTEVRFTIPVQAGDNSPEVKLVQVLEDGSMRTIAMMNDNGSLYHGDDLDADGVFSARATLDAGAAGRLVYKAVVDTGSGKTLSGERPIMVVNKSTGQEHEAFVELGEQARVQWEALSSTSSSGEEEKASLVAWLKARPDIADAGLSAGGGSIWYVDRQGFKGALLTRAPDVKGAGQASAASAAAGTATGTMSAPVLAASTNPPSAQVTINSANVLIASPFASKGLTAAAYDEITDAFKGSLGYYVNRLKDEAVTVETFKKLGQYGVIILDTHGELLDTLDNGIQVFLTGQKVTAANIAAYEADMKSGKLIEMNGYYGITPAFINAYNRSLPGSIVFNGSCLSSLSESGFSQAFLDLGAKTYLGYEDAIEVKYDQKLAKSLFLPWIKERQTIGKAYDSVRSGSLLGKESLKLSGSGEVVLRTELSNTSFEEEDLADWITEGDVRILSKLGPIAPSRGKKMALLSTGLGSVDHTDSAMERVVTIPSGAKSILFDYNVVSEEPMEWLDTHYDDEFQAVLETADGQKKVLKKTTVSAVADWEAVPAVNLDGGDDTAYQSGWSTANVDVSGYADRGPLQIRYKVWDRGDTDYDTVVLLDNIQISYLAAVDPTDGDEDGLPDEWEKKGIRIGYNGEYRYTVKTNPNRKDTDGDGLNDGAELLYLQVYQAEDGGFFEVIDHPASDAVSLFARDIYADLGSILDLKATTIAGYKANIVKAEQYKMELLAYSNRIMNNYYDLRSEDRRAFLTYLEEIRAFVDGLNQVIASYAESILSSTDEEAKLWLIESNISLFDSEFGEGIVANPLLVNRKIGIERYVDTKVYNDEGPVGEGFDPYTLMTLPSEQLRETYAAYVKQLPITPYESYEYVMNEPAFDQLIGYMDGWWRYSGSKVERDKAAQYTLAIGAVLLRNNPCSYIPNGCGEGTAVFETFYDRYFYIQYKDKKGRITHYVVEPDLGILPKQASKPAHVTYTLIEPETGRVSYIGRTANPAEKAEAIRSHAKFLGLEWKELYRGPDYNRARAAEQAEIDKYKTAKVKPKLLIGVRQMTEKNQNIAKQLQSIREDLLLKKLTGEEEIKKAEGYATKRGLFNRIGQQPSKKGWVWHFIIPEDIALESKIKATQIYNTYNVVALPEIIHNKVKAHFNSSDYREIPVKSNLKGMNYAEKKTYGKKAIQSYGTLIETHTPWTGWEFVLDGAAELEQMIAEKNEANKESQIREMQKLLKDNYGLYKGEVTGKYNIGFLYAIVLFQNMATHELKYALDTNGSCLVFNWFCSKKISYKVDGNITEDWINYARNGMVQLHFKDLLKAVYSGKDPTPGLLRAQTIVGVGEGLALQVMEDGVEVLMAVWSLNIFNVNEKIEQIKALTDAIQQNGISGVLGDMWKQVEQEYVDAFTYIRDHSKAIWNHTASYSEAVKYGRSLAKAIQVVIAVFSIVGGAVKLGAKTVSLIKSAADDLKFSPNALDRVYKGGKNPCNCFTAGTKVLTDEGEKPIEDIVVGDKVLSRNEETGEQAYKEVTHLYRNNKEIIYELTVGDQVIETTDNHPFWVEGKGWVLAVDLQVGDKLQQSNGNTLTIDSIKIVKHDELVRVYNFSVANFHTYFVSDLGIWVHNIGKCDWSVIAKYFTPNAKKHILEGEINSKGKAVGWHHELSSSIGKIVNITVKPNKQGVYAAQVKINGVLKDAESTFFPKHWSSDEVMQAIYEVYENAKPSLKKDGTEFVRKWEGTHSSGIKIQMWLDSEGRVETAFPIL</sequence>
<dbReference type="Gene3D" id="2.60.40.10">
    <property type="entry name" value="Immunoglobulins"/>
    <property type="match status" value="1"/>
</dbReference>